<feature type="transmembrane region" description="Helical" evidence="2">
    <location>
        <begin position="34"/>
        <end position="52"/>
    </location>
</feature>
<evidence type="ECO:0000256" key="2">
    <source>
        <dbReference type="SAM" id="Phobius"/>
    </source>
</evidence>
<sequence>MATAHATQPATHRHVRSGRAPRPLRSVAGLTARLIARGAVAIALALGGLIALEGLSFETAYPDEASRRALLMWGEDPGIRIISGPATAVDTVGGFAVWDAGLSLTLILAAWALTATTRVLRGDEDTGRADLVHAAPVGARSVLVLQLAVLLAACAVIGGAVGVALALIGAEPEGSLLVGLAMFAYGGTLVALSALVAQVFGTRRVALAVSGVVLAAWILLRMAANSAERREWLSWLTPVGWTDRVEAFGGNRWAVLLVPAAAIVVLAAAAVVLRGIRDAGGALVRSRSSGTSRWWGLGGPIGFAWRMNLGVLLAWAAGLAAAGLVIGMLLPAVDEFLESDEGFLEILALFGMSAEDVVLGFVAMQSVILGLVIAVYAAFRMGATRAEEASTRAEFLLTRPMRRWRWLGAHVVTLAASVVALSAFAATAVWIGVLATDGPVTAADAFAASANALPAIAVFAGLAVFVFGLLPRLTVPVAAGAAVVAYVVELVGPVLEWPEWVLNLSPFHHLEQVPVDPVGVPAALVMTGIGLVLAIAGILAFERRDLVGA</sequence>
<feature type="transmembrane region" description="Helical" evidence="2">
    <location>
        <begin position="176"/>
        <end position="197"/>
    </location>
</feature>
<dbReference type="EMBL" id="RHHB01000004">
    <property type="protein sequence ID" value="RNB51241.1"/>
    <property type="molecule type" value="Genomic_DNA"/>
</dbReference>
<dbReference type="RefSeq" id="WP_122935809.1">
    <property type="nucleotide sequence ID" value="NZ_JBHSNT010000060.1"/>
</dbReference>
<comment type="caution">
    <text evidence="3">The sequence shown here is derived from an EMBL/GenBank/DDBJ whole genome shotgun (WGS) entry which is preliminary data.</text>
</comment>
<gene>
    <name evidence="3" type="ORF">EDM22_04175</name>
</gene>
<evidence type="ECO:0008006" key="5">
    <source>
        <dbReference type="Google" id="ProtNLM"/>
    </source>
</evidence>
<evidence type="ECO:0000256" key="1">
    <source>
        <dbReference type="SAM" id="MobiDB-lite"/>
    </source>
</evidence>
<feature type="region of interest" description="Disordered" evidence="1">
    <location>
        <begin position="1"/>
        <end position="21"/>
    </location>
</feature>
<feature type="transmembrane region" description="Helical" evidence="2">
    <location>
        <begin position="141"/>
        <end position="170"/>
    </location>
</feature>
<dbReference type="Proteomes" id="UP000275048">
    <property type="component" value="Unassembled WGS sequence"/>
</dbReference>
<keyword evidence="2" id="KW-1133">Transmembrane helix</keyword>
<evidence type="ECO:0000313" key="3">
    <source>
        <dbReference type="EMBL" id="RNB51241.1"/>
    </source>
</evidence>
<accession>A0A3M8AJ68</accession>
<keyword evidence="4" id="KW-1185">Reference proteome</keyword>
<keyword evidence="2" id="KW-0812">Transmembrane</keyword>
<reference evidence="3 4" key="1">
    <citation type="submission" date="2018-10" db="EMBL/GenBank/DDBJ databases">
        <title>Isolation, diversity and antibacterial activity of antinobacteria from the wheat rhizosphere soil.</title>
        <authorList>
            <person name="Sun T."/>
        </authorList>
    </citation>
    <scope>NUCLEOTIDE SEQUENCE [LARGE SCALE GENOMIC DNA]</scope>
    <source>
        <strain evidence="3 4">SJ-23</strain>
    </source>
</reference>
<keyword evidence="2" id="KW-0472">Membrane</keyword>
<feature type="transmembrane region" description="Helical" evidence="2">
    <location>
        <begin position="309"/>
        <end position="330"/>
    </location>
</feature>
<feature type="compositionally biased region" description="Polar residues" evidence="1">
    <location>
        <begin position="1"/>
        <end position="10"/>
    </location>
</feature>
<feature type="transmembrane region" description="Helical" evidence="2">
    <location>
        <begin position="253"/>
        <end position="276"/>
    </location>
</feature>
<feature type="transmembrane region" description="Helical" evidence="2">
    <location>
        <begin position="204"/>
        <end position="224"/>
    </location>
</feature>
<protein>
    <recommendedName>
        <fullName evidence="5">Polyketide antibiotic transporter</fullName>
    </recommendedName>
</protein>
<organism evidence="3 4">
    <name type="scientific">Agromyces tardus</name>
    <dbReference type="NCBI Taxonomy" id="2583849"/>
    <lineage>
        <taxon>Bacteria</taxon>
        <taxon>Bacillati</taxon>
        <taxon>Actinomycetota</taxon>
        <taxon>Actinomycetes</taxon>
        <taxon>Micrococcales</taxon>
        <taxon>Microbacteriaceae</taxon>
        <taxon>Agromyces</taxon>
    </lineage>
</organism>
<feature type="transmembrane region" description="Helical" evidence="2">
    <location>
        <begin position="445"/>
        <end position="470"/>
    </location>
</feature>
<feature type="transmembrane region" description="Helical" evidence="2">
    <location>
        <begin position="477"/>
        <end position="498"/>
    </location>
</feature>
<feature type="transmembrane region" description="Helical" evidence="2">
    <location>
        <begin position="518"/>
        <end position="541"/>
    </location>
</feature>
<feature type="transmembrane region" description="Helical" evidence="2">
    <location>
        <begin position="100"/>
        <end position="120"/>
    </location>
</feature>
<feature type="transmembrane region" description="Helical" evidence="2">
    <location>
        <begin position="406"/>
        <end position="433"/>
    </location>
</feature>
<dbReference type="OrthoDB" id="2014935at2"/>
<name>A0A3M8AJ68_9MICO</name>
<dbReference type="AlphaFoldDB" id="A0A3M8AJ68"/>
<proteinExistence type="predicted"/>
<feature type="transmembrane region" description="Helical" evidence="2">
    <location>
        <begin position="357"/>
        <end position="379"/>
    </location>
</feature>
<evidence type="ECO:0000313" key="4">
    <source>
        <dbReference type="Proteomes" id="UP000275048"/>
    </source>
</evidence>